<dbReference type="AlphaFoldDB" id="A0A7W3ZP12"/>
<feature type="domain" description="RDD" evidence="7">
    <location>
        <begin position="72"/>
        <end position="199"/>
    </location>
</feature>
<keyword evidence="2 6" id="KW-0812">Transmembrane</keyword>
<dbReference type="InterPro" id="IPR010432">
    <property type="entry name" value="RDD"/>
</dbReference>
<dbReference type="PANTHER" id="PTHR38480:SF1">
    <property type="entry name" value="SLR0254 PROTEIN"/>
    <property type="match status" value="1"/>
</dbReference>
<feature type="transmembrane region" description="Helical" evidence="6">
    <location>
        <begin position="81"/>
        <end position="103"/>
    </location>
</feature>
<dbReference type="EMBL" id="JABJWZ010000160">
    <property type="protein sequence ID" value="MBB1255012.1"/>
    <property type="molecule type" value="Genomic_DNA"/>
</dbReference>
<reference evidence="9" key="1">
    <citation type="submission" date="2020-05" db="EMBL/GenBank/DDBJ databases">
        <title>Classification of alakaliphilic streptomycetes isolated from an alkaline soil next to Lonar Crater, India and a proposal for the recognition of Streptomyces alkaliterrae sp. nov.</title>
        <authorList>
            <person name="Golinska P."/>
        </authorList>
    </citation>
    <scope>NUCLEOTIDE SEQUENCE [LARGE SCALE GENOMIC DNA]</scope>
    <source>
        <strain evidence="9">OF3</strain>
    </source>
</reference>
<dbReference type="PANTHER" id="PTHR38480">
    <property type="entry name" value="SLR0254 PROTEIN"/>
    <property type="match status" value="1"/>
</dbReference>
<keyword evidence="3 6" id="KW-1133">Transmembrane helix</keyword>
<gene>
    <name evidence="8" type="ORF">H3146_16870</name>
</gene>
<evidence type="ECO:0000259" key="7">
    <source>
        <dbReference type="Pfam" id="PF06271"/>
    </source>
</evidence>
<name>A0A7W3ZP12_9ACTN</name>
<feature type="transmembrane region" description="Helical" evidence="6">
    <location>
        <begin position="109"/>
        <end position="130"/>
    </location>
</feature>
<comment type="subcellular location">
    <subcellularLocation>
        <location evidence="1">Membrane</location>
        <topology evidence="1">Multi-pass membrane protein</topology>
    </subcellularLocation>
</comment>
<comment type="caution">
    <text evidence="8">The sequence shown here is derived from an EMBL/GenBank/DDBJ whole genome shotgun (WGS) entry which is preliminary data.</text>
</comment>
<feature type="transmembrane region" description="Helical" evidence="6">
    <location>
        <begin position="166"/>
        <end position="186"/>
    </location>
</feature>
<dbReference type="Proteomes" id="UP000525686">
    <property type="component" value="Unassembled WGS sequence"/>
</dbReference>
<evidence type="ECO:0000313" key="8">
    <source>
        <dbReference type="EMBL" id="MBB1255012.1"/>
    </source>
</evidence>
<evidence type="ECO:0000256" key="4">
    <source>
        <dbReference type="ARBA" id="ARBA00023136"/>
    </source>
</evidence>
<dbReference type="Pfam" id="PF06271">
    <property type="entry name" value="RDD"/>
    <property type="match status" value="1"/>
</dbReference>
<organism evidence="8 9">
    <name type="scientific">Streptomyces alkaliterrae</name>
    <dbReference type="NCBI Taxonomy" id="2213162"/>
    <lineage>
        <taxon>Bacteria</taxon>
        <taxon>Bacillati</taxon>
        <taxon>Actinomycetota</taxon>
        <taxon>Actinomycetes</taxon>
        <taxon>Kitasatosporales</taxon>
        <taxon>Streptomycetaceae</taxon>
        <taxon>Streptomyces</taxon>
    </lineage>
</organism>
<dbReference type="GO" id="GO:0016020">
    <property type="term" value="C:membrane"/>
    <property type="evidence" value="ECO:0007669"/>
    <property type="project" value="UniProtKB-SubCell"/>
</dbReference>
<keyword evidence="4 6" id="KW-0472">Membrane</keyword>
<sequence>MRRASQTRAEASKIPPLGGSGVRAVRLLVRCPGRAPRAGWWRGNEVSVPVVGVGPESDVVTGEAVVLGLQPARLVSRAMAVILDLFVLWSVYLLLLMVLLTAAGGLDEAARAAISVGLLVLVLMGGPVAVETLSGGRSLGKLACGLRVVREDGGPVRFRHALVRGLVGFVEIQLTLGVVAFFASLVSARGRRLGDVFAGTLVVRERAGVAGVARAGGSPVVAPPWVAERFATLDLSGVPDGLWLAVRQFLMRARELDPQVAAGMERRLADDLSSRLGTAPPPDLPPGAYLSGVLAERQRRESERAFGTPVPAGPVEAPPSAPGSTGQVTGVDAGRGAERSGGRAGTGFVPPG</sequence>
<evidence type="ECO:0000313" key="9">
    <source>
        <dbReference type="Proteomes" id="UP000525686"/>
    </source>
</evidence>
<evidence type="ECO:0000256" key="5">
    <source>
        <dbReference type="SAM" id="MobiDB-lite"/>
    </source>
</evidence>
<accession>A0A7W3ZP12</accession>
<protein>
    <submittedName>
        <fullName evidence="8">RDD family protein</fullName>
    </submittedName>
</protein>
<evidence type="ECO:0000256" key="6">
    <source>
        <dbReference type="SAM" id="Phobius"/>
    </source>
</evidence>
<feature type="region of interest" description="Disordered" evidence="5">
    <location>
        <begin position="298"/>
        <end position="352"/>
    </location>
</feature>
<evidence type="ECO:0000256" key="1">
    <source>
        <dbReference type="ARBA" id="ARBA00004141"/>
    </source>
</evidence>
<evidence type="ECO:0000256" key="3">
    <source>
        <dbReference type="ARBA" id="ARBA00022989"/>
    </source>
</evidence>
<proteinExistence type="predicted"/>
<evidence type="ECO:0000256" key="2">
    <source>
        <dbReference type="ARBA" id="ARBA00022692"/>
    </source>
</evidence>